<accession>A0AAJ2JXF2</accession>
<dbReference type="AlphaFoldDB" id="A0AAJ2JXF2"/>
<feature type="region of interest" description="Disordered" evidence="1">
    <location>
        <begin position="46"/>
        <end position="67"/>
    </location>
</feature>
<comment type="caution">
    <text evidence="2">The sequence shown here is derived from an EMBL/GenBank/DDBJ whole genome shotgun (WGS) entry which is preliminary data.</text>
</comment>
<protein>
    <submittedName>
        <fullName evidence="2">DNA-binding protein</fullName>
    </submittedName>
</protein>
<sequence>MDYISIAETSIKWGISPRRVQTLCAQGRIIGATRFGKAWAIPKNTDKPADARVKSGNCARKGKTESI</sequence>
<evidence type="ECO:0000313" key="2">
    <source>
        <dbReference type="EMBL" id="MDT8978663.1"/>
    </source>
</evidence>
<evidence type="ECO:0000256" key="1">
    <source>
        <dbReference type="SAM" id="MobiDB-lite"/>
    </source>
</evidence>
<dbReference type="RefSeq" id="WP_315746589.1">
    <property type="nucleotide sequence ID" value="NZ_JAVYAA010000005.1"/>
</dbReference>
<reference evidence="3" key="1">
    <citation type="submission" date="2023-09" db="EMBL/GenBank/DDBJ databases">
        <title>Paenibacillus sp. chi10 Genome sequencing and assembly.</title>
        <authorList>
            <person name="Kim I."/>
        </authorList>
    </citation>
    <scope>NUCLEOTIDE SEQUENCE [LARGE SCALE GENOMIC DNA]</scope>
    <source>
        <strain evidence="3">chi10</strain>
    </source>
</reference>
<proteinExistence type="predicted"/>
<dbReference type="GO" id="GO:0003677">
    <property type="term" value="F:DNA binding"/>
    <property type="evidence" value="ECO:0007669"/>
    <property type="project" value="UniProtKB-KW"/>
</dbReference>
<evidence type="ECO:0000313" key="3">
    <source>
        <dbReference type="Proteomes" id="UP001250538"/>
    </source>
</evidence>
<keyword evidence="3" id="KW-1185">Reference proteome</keyword>
<keyword evidence="2" id="KW-0238">DNA-binding</keyword>
<name>A0AAJ2JXF2_9BACL</name>
<dbReference type="Proteomes" id="UP001250538">
    <property type="component" value="Unassembled WGS sequence"/>
</dbReference>
<dbReference type="EMBL" id="JAVYAA010000005">
    <property type="protein sequence ID" value="MDT8978663.1"/>
    <property type="molecule type" value="Genomic_DNA"/>
</dbReference>
<gene>
    <name evidence="2" type="ORF">RQP50_20725</name>
</gene>
<organism evidence="2 3">
    <name type="scientific">Paenibacillus suaedae</name>
    <dbReference type="NCBI Taxonomy" id="3077233"/>
    <lineage>
        <taxon>Bacteria</taxon>
        <taxon>Bacillati</taxon>
        <taxon>Bacillota</taxon>
        <taxon>Bacilli</taxon>
        <taxon>Bacillales</taxon>
        <taxon>Paenibacillaceae</taxon>
        <taxon>Paenibacillus</taxon>
    </lineage>
</organism>